<reference evidence="2" key="1">
    <citation type="submission" date="2016-06" db="EMBL/GenBank/DDBJ databases">
        <title>Parallel loss of symbiosis genes in relatives of nitrogen-fixing non-legume Parasponia.</title>
        <authorList>
            <person name="Van Velzen R."/>
            <person name="Holmer R."/>
            <person name="Bu F."/>
            <person name="Rutten L."/>
            <person name="Van Zeijl A."/>
            <person name="Liu W."/>
            <person name="Santuari L."/>
            <person name="Cao Q."/>
            <person name="Sharma T."/>
            <person name="Shen D."/>
            <person name="Roswanjaya Y."/>
            <person name="Wardhani T."/>
            <person name="Kalhor M.S."/>
            <person name="Jansen J."/>
            <person name="Van den Hoogen J."/>
            <person name="Gungor B."/>
            <person name="Hartog M."/>
            <person name="Hontelez J."/>
            <person name="Verver J."/>
            <person name="Yang W.-C."/>
            <person name="Schijlen E."/>
            <person name="Repin R."/>
            <person name="Schilthuizen M."/>
            <person name="Schranz E."/>
            <person name="Heidstra R."/>
            <person name="Miyata K."/>
            <person name="Fedorova E."/>
            <person name="Kohlen W."/>
            <person name="Bisseling T."/>
            <person name="Smit S."/>
            <person name="Geurts R."/>
        </authorList>
    </citation>
    <scope>NUCLEOTIDE SEQUENCE [LARGE SCALE GENOMIC DNA]</scope>
    <source>
        <strain evidence="2">cv. WU1-14</strain>
    </source>
</reference>
<accession>A0A2P5BTZ4</accession>
<name>A0A2P5BTZ4_PARAD</name>
<organism evidence="1 2">
    <name type="scientific">Parasponia andersonii</name>
    <name type="common">Sponia andersonii</name>
    <dbReference type="NCBI Taxonomy" id="3476"/>
    <lineage>
        <taxon>Eukaryota</taxon>
        <taxon>Viridiplantae</taxon>
        <taxon>Streptophyta</taxon>
        <taxon>Embryophyta</taxon>
        <taxon>Tracheophyta</taxon>
        <taxon>Spermatophyta</taxon>
        <taxon>Magnoliopsida</taxon>
        <taxon>eudicotyledons</taxon>
        <taxon>Gunneridae</taxon>
        <taxon>Pentapetalae</taxon>
        <taxon>rosids</taxon>
        <taxon>fabids</taxon>
        <taxon>Rosales</taxon>
        <taxon>Cannabaceae</taxon>
        <taxon>Parasponia</taxon>
    </lineage>
</organism>
<sequence>MAIQCFVVHWCLDQSSLNNGSKEEYKVISWLHNALVCNVKDLVLILRPDNGAFLDAVDFTLPPSLLCSTSLEFLMIHGINKVPSFSSIGFSSLKFLILSVVRILESFSDWAL</sequence>
<proteinExistence type="predicted"/>
<dbReference type="AlphaFoldDB" id="A0A2P5BTZ4"/>
<protein>
    <submittedName>
        <fullName evidence="1">Uncharacterized protein</fullName>
    </submittedName>
</protein>
<dbReference type="OrthoDB" id="594804at2759"/>
<evidence type="ECO:0000313" key="2">
    <source>
        <dbReference type="Proteomes" id="UP000237105"/>
    </source>
</evidence>
<dbReference type="EMBL" id="JXTB01000223">
    <property type="protein sequence ID" value="PON52240.1"/>
    <property type="molecule type" value="Genomic_DNA"/>
</dbReference>
<evidence type="ECO:0000313" key="1">
    <source>
        <dbReference type="EMBL" id="PON52240.1"/>
    </source>
</evidence>
<gene>
    <name evidence="1" type="ORF">PanWU01x14_210820</name>
</gene>
<keyword evidence="2" id="KW-1185">Reference proteome</keyword>
<comment type="caution">
    <text evidence="1">The sequence shown here is derived from an EMBL/GenBank/DDBJ whole genome shotgun (WGS) entry which is preliminary data.</text>
</comment>
<dbReference type="Proteomes" id="UP000237105">
    <property type="component" value="Unassembled WGS sequence"/>
</dbReference>